<dbReference type="Gene3D" id="1.20.58.340">
    <property type="entry name" value="Magnesium transport protein CorA, transmembrane region"/>
    <property type="match status" value="1"/>
</dbReference>
<keyword evidence="3 5" id="KW-1133">Transmembrane helix</keyword>
<name>A0A8H3G335_9LECA</name>
<dbReference type="Pfam" id="PF01544">
    <property type="entry name" value="CorA"/>
    <property type="match status" value="1"/>
</dbReference>
<dbReference type="OrthoDB" id="3231000at2759"/>
<keyword evidence="4 5" id="KW-0472">Membrane</keyword>
<dbReference type="GO" id="GO:0046873">
    <property type="term" value="F:metal ion transmembrane transporter activity"/>
    <property type="evidence" value="ECO:0007669"/>
    <property type="project" value="InterPro"/>
</dbReference>
<dbReference type="InterPro" id="IPR002523">
    <property type="entry name" value="MgTranspt_CorA/ZnTranspt_ZntB"/>
</dbReference>
<evidence type="ECO:0000256" key="4">
    <source>
        <dbReference type="ARBA" id="ARBA00023136"/>
    </source>
</evidence>
<keyword evidence="2 5" id="KW-0812">Transmembrane</keyword>
<dbReference type="EMBL" id="CAJPDT010000083">
    <property type="protein sequence ID" value="CAF9935326.1"/>
    <property type="molecule type" value="Genomic_DNA"/>
</dbReference>
<evidence type="ECO:0000313" key="6">
    <source>
        <dbReference type="EMBL" id="CAF9935326.1"/>
    </source>
</evidence>
<feature type="transmembrane region" description="Helical" evidence="5">
    <location>
        <begin position="281"/>
        <end position="301"/>
    </location>
</feature>
<dbReference type="AlphaFoldDB" id="A0A8H3G335"/>
<dbReference type="InterPro" id="IPR045863">
    <property type="entry name" value="CorA_TM1_TM2"/>
</dbReference>
<dbReference type="SUPFAM" id="SSF144083">
    <property type="entry name" value="Magnesium transport protein CorA, transmembrane region"/>
    <property type="match status" value="1"/>
</dbReference>
<feature type="transmembrane region" description="Helical" evidence="5">
    <location>
        <begin position="313"/>
        <end position="332"/>
    </location>
</feature>
<evidence type="ECO:0000256" key="5">
    <source>
        <dbReference type="SAM" id="Phobius"/>
    </source>
</evidence>
<protein>
    <submittedName>
        <fullName evidence="6">Uncharacterized protein</fullName>
    </submittedName>
</protein>
<keyword evidence="7" id="KW-1185">Reference proteome</keyword>
<accession>A0A8H3G335</accession>
<dbReference type="Proteomes" id="UP000664534">
    <property type="component" value="Unassembled WGS sequence"/>
</dbReference>
<comment type="caution">
    <text evidence="6">The sequence shown here is derived from an EMBL/GenBank/DDBJ whole genome shotgun (WGS) entry which is preliminary data.</text>
</comment>
<evidence type="ECO:0000313" key="7">
    <source>
        <dbReference type="Proteomes" id="UP000664534"/>
    </source>
</evidence>
<evidence type="ECO:0000256" key="3">
    <source>
        <dbReference type="ARBA" id="ARBA00022989"/>
    </source>
</evidence>
<evidence type="ECO:0000256" key="1">
    <source>
        <dbReference type="ARBA" id="ARBA00004141"/>
    </source>
</evidence>
<reference evidence="6" key="1">
    <citation type="submission" date="2021-03" db="EMBL/GenBank/DDBJ databases">
        <authorList>
            <person name="Tagirdzhanova G."/>
        </authorList>
    </citation>
    <scope>NUCLEOTIDE SEQUENCE</scope>
</reference>
<sequence>MMLDQEMADALIWGLKLEPEFLKDLHIMGKCEEDWPRRREHFRASQLKSVFVDGGAAAISQHFLLGAATAVPVVLVACTIGSESELAQGGHDNPSIHNLSLGRDTLLRETKGVDLGTPEHIYARIVERFIVTGRSANPSKALLLLAAMSPLLYLQACRVREELYNCKFSYENPERLDRADTWSEQLDTARMRLRSTLEKAENNVIEFFRYLGSQVDWDWSQETSYVSIKADWRNLSDEVRRLEAEIRDFMQLQVGTLALEESRKSIELSSSQIREAKSVKIFTILAFIYIPLNLATSIFGMNIQQLNGNGQKLWVFFATAVTALLVTGGSWLCFNRLVTHEAVAWYKERGAAERANRERQEEQDYSLLIRMAMLLWLVRNGYTSWMWKSRAWIAVSTNSKANGRGPGRYQQSACDYVSENSRLSEHHYHFQTHPELSIKWSPMSG</sequence>
<proteinExistence type="predicted"/>
<gene>
    <name evidence="6" type="ORF">IMSHALPRED_010183</name>
</gene>
<dbReference type="GO" id="GO:0016020">
    <property type="term" value="C:membrane"/>
    <property type="evidence" value="ECO:0007669"/>
    <property type="project" value="UniProtKB-SubCell"/>
</dbReference>
<evidence type="ECO:0000256" key="2">
    <source>
        <dbReference type="ARBA" id="ARBA00022692"/>
    </source>
</evidence>
<comment type="subcellular location">
    <subcellularLocation>
        <location evidence="1">Membrane</location>
        <topology evidence="1">Multi-pass membrane protein</topology>
    </subcellularLocation>
</comment>
<organism evidence="6 7">
    <name type="scientific">Imshaugia aleurites</name>
    <dbReference type="NCBI Taxonomy" id="172621"/>
    <lineage>
        <taxon>Eukaryota</taxon>
        <taxon>Fungi</taxon>
        <taxon>Dikarya</taxon>
        <taxon>Ascomycota</taxon>
        <taxon>Pezizomycotina</taxon>
        <taxon>Lecanoromycetes</taxon>
        <taxon>OSLEUM clade</taxon>
        <taxon>Lecanoromycetidae</taxon>
        <taxon>Lecanorales</taxon>
        <taxon>Lecanorineae</taxon>
        <taxon>Parmeliaceae</taxon>
        <taxon>Imshaugia</taxon>
    </lineage>
</organism>